<dbReference type="InterPro" id="IPR003511">
    <property type="entry name" value="HORMA_dom"/>
</dbReference>
<keyword evidence="6" id="KW-0131">Cell cycle</keyword>
<sequence>MRMATIHSHYDEAMVSLLYAATAEAGLQVHTISWTTAGSLEKLRSLDDIISVSMDRNSHPLCSLPGRPDIYGVGIRTAFYIQWLGTLIIEYISEEYLADMRFISAFSSAAASTTLVFGVAQGKLQPLDVYFLLLFAMGFFLFFLPLHVWRILTKCHPQLDPFFLTKEFHGLFYHVITRTILAVTAAMGTWYYTTLLPRLDRDCGELVFVFAKVNMESKAYVVSGAVFYISILTILGGYIFMSSCCYLSSPADARYRRIRKRHIQLFHLLRFVSGFIIFVLLVLAIELPLIWNHIEGIDEFGTLAQLVPFFLSIGFFLRCLAMYRSRHYEEEEEDGSSSTSTQESRTYQVSNMAQYEYDWYGYENWPQAPQWPAETCWTLFHPATASKQSHPFPNSNPPSSPPARTATSRLYRRPRRRKGAYIAAMSSKEASKSKDKDKSKVHKLSLKGSSRLVAEFFQYSIHTILFQRGVYPAEDFTAVKKYGLNMLVSSDDQVKAYIKKIMSQLDKWMVGGKISKLVIVITDKDTGEHVERWQFDVQISKPTKSKSKSSKSSSADQENSAAGDAAPPTAEKTEAEIQSEIAAIFRQITASVTFLPQLNGDCTFNVLVYADADSEVPVEWGDSDAKEIENGERVQLRGFSTASHRVDTLVSYRFSD</sequence>
<keyword evidence="8" id="KW-1133">Transmembrane helix</keyword>
<feature type="transmembrane region" description="Helical" evidence="8">
    <location>
        <begin position="303"/>
        <end position="321"/>
    </location>
</feature>
<organism evidence="10 11">
    <name type="scientific">Fusarium zealandicum</name>
    <dbReference type="NCBI Taxonomy" id="1053134"/>
    <lineage>
        <taxon>Eukaryota</taxon>
        <taxon>Fungi</taxon>
        <taxon>Dikarya</taxon>
        <taxon>Ascomycota</taxon>
        <taxon>Pezizomycotina</taxon>
        <taxon>Sordariomycetes</taxon>
        <taxon>Hypocreomycetidae</taxon>
        <taxon>Hypocreales</taxon>
        <taxon>Nectriaceae</taxon>
        <taxon>Fusarium</taxon>
        <taxon>Fusarium staphyleae species complex</taxon>
    </lineage>
</organism>
<feature type="transmembrane region" description="Helical" evidence="8">
    <location>
        <begin position="268"/>
        <end position="291"/>
    </location>
</feature>
<feature type="transmembrane region" description="Helical" evidence="8">
    <location>
        <begin position="129"/>
        <end position="149"/>
    </location>
</feature>
<reference evidence="10" key="1">
    <citation type="journal article" date="2020" name="BMC Genomics">
        <title>Correction to: Identification and distribution of gene clusters required for synthesis of sphingolipid metabolism inhibitors in diverse species of the filamentous fungus Fusarium.</title>
        <authorList>
            <person name="Kim H.S."/>
            <person name="Lohmar J.M."/>
            <person name="Busman M."/>
            <person name="Brown D.W."/>
            <person name="Naumann T.A."/>
            <person name="Divon H.H."/>
            <person name="Lysoe E."/>
            <person name="Uhlig S."/>
            <person name="Proctor R.H."/>
        </authorList>
    </citation>
    <scope>NUCLEOTIDE SEQUENCE</scope>
    <source>
        <strain evidence="10">NRRL 22465</strain>
    </source>
</reference>
<comment type="subcellular location">
    <subcellularLocation>
        <location evidence="1">Nucleus</location>
    </subcellularLocation>
</comment>
<dbReference type="AlphaFoldDB" id="A0A8H4UIA4"/>
<evidence type="ECO:0000256" key="7">
    <source>
        <dbReference type="SAM" id="MobiDB-lite"/>
    </source>
</evidence>
<gene>
    <name evidence="10" type="ORF">FZEAL_6560</name>
</gene>
<name>A0A8H4UIA4_9HYPO</name>
<dbReference type="InterPro" id="IPR036570">
    <property type="entry name" value="HORMA_dom_sf"/>
</dbReference>
<dbReference type="Pfam" id="PF02301">
    <property type="entry name" value="HORMA"/>
    <property type="match status" value="1"/>
</dbReference>
<evidence type="ECO:0000256" key="4">
    <source>
        <dbReference type="ARBA" id="ARBA00022776"/>
    </source>
</evidence>
<dbReference type="Gene3D" id="3.30.900.10">
    <property type="entry name" value="HORMA domain"/>
    <property type="match status" value="1"/>
</dbReference>
<feature type="transmembrane region" description="Helical" evidence="8">
    <location>
        <begin position="170"/>
        <end position="192"/>
    </location>
</feature>
<dbReference type="EMBL" id="JABEYC010000485">
    <property type="protein sequence ID" value="KAF4976819.1"/>
    <property type="molecule type" value="Genomic_DNA"/>
</dbReference>
<evidence type="ECO:0000256" key="2">
    <source>
        <dbReference type="ARBA" id="ARBA00010348"/>
    </source>
</evidence>
<dbReference type="Proteomes" id="UP000635477">
    <property type="component" value="Unassembled WGS sequence"/>
</dbReference>
<dbReference type="GO" id="GO:0033597">
    <property type="term" value="C:mitotic checkpoint complex"/>
    <property type="evidence" value="ECO:0007669"/>
    <property type="project" value="UniProtKB-ARBA"/>
</dbReference>
<evidence type="ECO:0000259" key="9">
    <source>
        <dbReference type="PROSITE" id="PS50815"/>
    </source>
</evidence>
<keyword evidence="8" id="KW-0472">Membrane</keyword>
<evidence type="ECO:0000256" key="5">
    <source>
        <dbReference type="ARBA" id="ARBA00023242"/>
    </source>
</evidence>
<dbReference type="GO" id="GO:0005737">
    <property type="term" value="C:cytoplasm"/>
    <property type="evidence" value="ECO:0007669"/>
    <property type="project" value="TreeGrafter"/>
</dbReference>
<keyword evidence="5" id="KW-0539">Nucleus</keyword>
<keyword evidence="3" id="KW-0132">Cell division</keyword>
<accession>A0A8H4UIA4</accession>
<evidence type="ECO:0000313" key="11">
    <source>
        <dbReference type="Proteomes" id="UP000635477"/>
    </source>
</evidence>
<feature type="region of interest" description="Disordered" evidence="7">
    <location>
        <begin position="423"/>
        <end position="442"/>
    </location>
</feature>
<evidence type="ECO:0000313" key="10">
    <source>
        <dbReference type="EMBL" id="KAF4976819.1"/>
    </source>
</evidence>
<feature type="region of interest" description="Disordered" evidence="7">
    <location>
        <begin position="387"/>
        <end position="410"/>
    </location>
</feature>
<comment type="caution">
    <text evidence="10">The sequence shown here is derived from an EMBL/GenBank/DDBJ whole genome shotgun (WGS) entry which is preliminary data.</text>
</comment>
<reference evidence="10" key="2">
    <citation type="submission" date="2020-05" db="EMBL/GenBank/DDBJ databases">
        <authorList>
            <person name="Kim H.-S."/>
            <person name="Proctor R.H."/>
            <person name="Brown D.W."/>
        </authorList>
    </citation>
    <scope>NUCLEOTIDE SEQUENCE</scope>
    <source>
        <strain evidence="10">NRRL 22465</strain>
    </source>
</reference>
<keyword evidence="11" id="KW-1185">Reference proteome</keyword>
<evidence type="ECO:0000256" key="6">
    <source>
        <dbReference type="ARBA" id="ARBA00023306"/>
    </source>
</evidence>
<dbReference type="PANTHER" id="PTHR11842:SF11">
    <property type="entry name" value="MITOTIC SPINDLE ASSEMBLY CHECKPOINT PROTEIN MAD2A"/>
    <property type="match status" value="1"/>
</dbReference>
<keyword evidence="8" id="KW-0812">Transmembrane</keyword>
<keyword evidence="4" id="KW-0498">Mitosis</keyword>
<protein>
    <recommendedName>
        <fullName evidence="9">HORMA domain-containing protein</fullName>
    </recommendedName>
</protein>
<feature type="transmembrane region" description="Helical" evidence="8">
    <location>
        <begin position="102"/>
        <end position="123"/>
    </location>
</feature>
<dbReference type="OrthoDB" id="1806at2759"/>
<feature type="domain" description="HORMA" evidence="9">
    <location>
        <begin position="447"/>
        <end position="650"/>
    </location>
</feature>
<dbReference type="PANTHER" id="PTHR11842">
    <property type="entry name" value="MITOTIC SPINDLE ASSEMBLY CHECKPOINT PROTEIN MAD2"/>
    <property type="match status" value="1"/>
</dbReference>
<dbReference type="GO" id="GO:0051301">
    <property type="term" value="P:cell division"/>
    <property type="evidence" value="ECO:0007669"/>
    <property type="project" value="UniProtKB-KW"/>
</dbReference>
<proteinExistence type="inferred from homology"/>
<dbReference type="GO" id="GO:0005654">
    <property type="term" value="C:nucleoplasm"/>
    <property type="evidence" value="ECO:0007669"/>
    <property type="project" value="TreeGrafter"/>
</dbReference>
<evidence type="ECO:0000256" key="8">
    <source>
        <dbReference type="SAM" id="Phobius"/>
    </source>
</evidence>
<comment type="similarity">
    <text evidence="2">Belongs to the MAD2 family.</text>
</comment>
<feature type="region of interest" description="Disordered" evidence="7">
    <location>
        <begin position="543"/>
        <end position="573"/>
    </location>
</feature>
<dbReference type="GO" id="GO:0007094">
    <property type="term" value="P:mitotic spindle assembly checkpoint signaling"/>
    <property type="evidence" value="ECO:0007669"/>
    <property type="project" value="TreeGrafter"/>
</dbReference>
<evidence type="ECO:0000256" key="3">
    <source>
        <dbReference type="ARBA" id="ARBA00022618"/>
    </source>
</evidence>
<dbReference type="InterPro" id="IPR045091">
    <property type="entry name" value="Mad2-like"/>
</dbReference>
<feature type="transmembrane region" description="Helical" evidence="8">
    <location>
        <begin position="225"/>
        <end position="247"/>
    </location>
</feature>
<dbReference type="FunFam" id="3.30.900.10:FF:000002">
    <property type="entry name" value="Mitotic spindle assembly checkpoint protein MAD2A"/>
    <property type="match status" value="1"/>
</dbReference>
<dbReference type="GO" id="GO:0000776">
    <property type="term" value="C:kinetochore"/>
    <property type="evidence" value="ECO:0007669"/>
    <property type="project" value="TreeGrafter"/>
</dbReference>
<feature type="compositionally biased region" description="Basic and acidic residues" evidence="7">
    <location>
        <begin position="429"/>
        <end position="438"/>
    </location>
</feature>
<dbReference type="SUPFAM" id="SSF56019">
    <property type="entry name" value="The spindle assembly checkpoint protein mad2"/>
    <property type="match status" value="1"/>
</dbReference>
<evidence type="ECO:0000256" key="1">
    <source>
        <dbReference type="ARBA" id="ARBA00004123"/>
    </source>
</evidence>
<dbReference type="PROSITE" id="PS50815">
    <property type="entry name" value="HORMA"/>
    <property type="match status" value="1"/>
</dbReference>